<keyword evidence="4" id="KW-1133">Transmembrane helix</keyword>
<dbReference type="SMART" id="SM00248">
    <property type="entry name" value="ANK"/>
    <property type="match status" value="2"/>
</dbReference>
<keyword evidence="7" id="KW-1185">Reference proteome</keyword>
<evidence type="ECO:0000256" key="4">
    <source>
        <dbReference type="SAM" id="Phobius"/>
    </source>
</evidence>
<feature type="compositionally biased region" description="Low complexity" evidence="3">
    <location>
        <begin position="358"/>
        <end position="367"/>
    </location>
</feature>
<dbReference type="SUPFAM" id="SSF48403">
    <property type="entry name" value="Ankyrin repeat"/>
    <property type="match status" value="1"/>
</dbReference>
<dbReference type="Pfam" id="PF12796">
    <property type="entry name" value="Ank_2"/>
    <property type="match status" value="1"/>
</dbReference>
<evidence type="ECO:0000256" key="1">
    <source>
        <dbReference type="ARBA" id="ARBA00023043"/>
    </source>
</evidence>
<dbReference type="Pfam" id="PF25603">
    <property type="entry name" value="SPT23_MGA2_DBD"/>
    <property type="match status" value="1"/>
</dbReference>
<feature type="compositionally biased region" description="Pro residues" evidence="3">
    <location>
        <begin position="197"/>
        <end position="211"/>
    </location>
</feature>
<dbReference type="PANTHER" id="PTHR23335:SF1">
    <property type="entry name" value="CALMODULIN-BINDING TRANSCRIPTION ACTIVATOR, ISOFORM F"/>
    <property type="match status" value="1"/>
</dbReference>
<keyword evidence="1 2" id="KW-0040">ANK repeat</keyword>
<evidence type="ECO:0000256" key="2">
    <source>
        <dbReference type="PROSITE-ProRule" id="PRU00023"/>
    </source>
</evidence>
<evidence type="ECO:0000313" key="6">
    <source>
        <dbReference type="EMBL" id="KAH8990541.1"/>
    </source>
</evidence>
<feature type="compositionally biased region" description="Low complexity" evidence="3">
    <location>
        <begin position="527"/>
        <end position="544"/>
    </location>
</feature>
<sequence length="1231" mass="133758">MYRQRKQASVRRELWSRKGGRTTPRHRLVTTDDITDSSYSFDLTVLSSSPSFFPFPSSIMSSSSSQAASASRSPSPITPSTPDSSDNIQVAPFRSTIDLSTWYKTLPAEPISPSTVYWDESSPRFSNTAKEDGTNILSLDDLIQDYALLRTRGLSTAGFSAAVSKVLHSSTSVPPSIPHFQPCMDLIPSSVTMVPPRVPISPTKPVPPPATQPRKKNPSASQTVVYPPKDSCSNLAIMIPSIPEGGTKSRVETQVRVTVDLAYASATAGEQLSQYDRVGSWKWLRLPKGTATKKRTRKEGKIDPLVEDTLQLGVEITCASPPHSRVVCCSSCQGREAKRVARKLAQRVRPQRYDSDSPETTNATANGTTEPFNVVQFNCPEVLSFSSGTVVFPLRITCYCRHHRERVGFHVHFTMSDHTGRVVGTGTTYPIMITDDHKSTGANAKQSPPVDPDWLQVSGDAQEKTTSTKRKQSHTPEITFDQGKKRLKINPSMINAPCHESQGISRRSSSGSLNSPSIFTSALPTRTTTPSQPASSGPPSQFGGTAPPSPRVSDRFIVQSPEVPLPSPRSSVTSPGGSEPSILDVSEVPLPVQPLLNTVPLALAERDVSPSTFLPTAPPSPVAMSVPQYQLLQDPLASAPLPFMFFPDPPPMTPVPQPRIHRLIPSSGPITGGIEVTVLGSNFHPSLQLNCIFGDVVASSTQRWSDNTLVCILPPRASSGVVAVWFSGMQKEEDGTPPCLFTYTDESDRALMELALQVVGLKMTGKLEDAKSVAMRIIGPTNEDTPNGSGTPNAMQLAADSISLGLRSALHHMSTSSGLEQMVIDLLSLLDVQIDTPSRVSLANAMGHKSNGGQTLLHFAAFLDCPALVSFLIEHEADKDARDHNGYTALHLASFVGAQGCAAVLLNAGADVEIVSVEGKTAQELAEFSFADLRAEGSVADGESQWGDGEDSEDENVPLQVLTRRASRVLRRSVEVVPSSPSEDDSPHIPEKSGKENNFVDEKQAATFMRKLQRTLARVQPKDGIMPNMPHLALPQLLQLPGMPVVPWGALPQIPTVFTVYVPWPASFRTSRGSDTDTDTNSAVLPKGKMRSLLTPQEWPLLEKYWLVQGSQAAMQIPDDEDESPPVYTPRAEDEGEPSLAGSSIPTLERPVARPVGYDTGLVPDDREVNAYEYLPRKRKPRQIQNKEDRMLLLFWIPILLLALLWAFVHGVRIAVHSVRTAGPLRALLWL</sequence>
<comment type="caution">
    <text evidence="6">The sequence shown here is derived from an EMBL/GenBank/DDBJ whole genome shotgun (WGS) entry which is preliminary data.</text>
</comment>
<feature type="compositionally biased region" description="Low complexity" evidence="3">
    <location>
        <begin position="501"/>
        <end position="518"/>
    </location>
</feature>
<dbReference type="InterPro" id="IPR002909">
    <property type="entry name" value="IPT_dom"/>
</dbReference>
<keyword evidence="4" id="KW-0472">Membrane</keyword>
<dbReference type="Proteomes" id="UP001201163">
    <property type="component" value="Unassembled WGS sequence"/>
</dbReference>
<accession>A0AAD4QAA9</accession>
<feature type="region of interest" description="Disordered" evidence="3">
    <location>
        <begin position="66"/>
        <end position="88"/>
    </location>
</feature>
<proteinExistence type="predicted"/>
<evidence type="ECO:0000313" key="7">
    <source>
        <dbReference type="Proteomes" id="UP001201163"/>
    </source>
</evidence>
<evidence type="ECO:0000256" key="3">
    <source>
        <dbReference type="SAM" id="MobiDB-lite"/>
    </source>
</evidence>
<keyword evidence="4" id="KW-0812">Transmembrane</keyword>
<feature type="compositionally biased region" description="Low complexity" evidence="3">
    <location>
        <begin position="66"/>
        <end position="85"/>
    </location>
</feature>
<feature type="repeat" description="ANK" evidence="2">
    <location>
        <begin position="885"/>
        <end position="917"/>
    </location>
</feature>
<feature type="compositionally biased region" description="Basic residues" evidence="3">
    <location>
        <begin position="18"/>
        <end position="28"/>
    </location>
</feature>
<organism evidence="6 7">
    <name type="scientific">Lactarius akahatsu</name>
    <dbReference type="NCBI Taxonomy" id="416441"/>
    <lineage>
        <taxon>Eukaryota</taxon>
        <taxon>Fungi</taxon>
        <taxon>Dikarya</taxon>
        <taxon>Basidiomycota</taxon>
        <taxon>Agaricomycotina</taxon>
        <taxon>Agaricomycetes</taxon>
        <taxon>Russulales</taxon>
        <taxon>Russulaceae</taxon>
        <taxon>Lactarius</taxon>
    </lineage>
</organism>
<feature type="region of interest" description="Disordered" evidence="3">
    <location>
        <begin position="1"/>
        <end position="29"/>
    </location>
</feature>
<dbReference type="Gene3D" id="2.60.40.10">
    <property type="entry name" value="Immunoglobulins"/>
    <property type="match status" value="1"/>
</dbReference>
<dbReference type="InterPro" id="IPR002110">
    <property type="entry name" value="Ankyrin_rpt"/>
</dbReference>
<dbReference type="GO" id="GO:0005634">
    <property type="term" value="C:nucleus"/>
    <property type="evidence" value="ECO:0007669"/>
    <property type="project" value="TreeGrafter"/>
</dbReference>
<dbReference type="Pfam" id="PF01833">
    <property type="entry name" value="TIG"/>
    <property type="match status" value="1"/>
</dbReference>
<feature type="region of interest" description="Disordered" evidence="3">
    <location>
        <begin position="1116"/>
        <end position="1145"/>
    </location>
</feature>
<evidence type="ECO:0000259" key="5">
    <source>
        <dbReference type="SMART" id="SM00429"/>
    </source>
</evidence>
<protein>
    <recommendedName>
        <fullName evidence="5">IPT/TIG domain-containing protein</fullName>
    </recommendedName>
</protein>
<dbReference type="CDD" id="cd00102">
    <property type="entry name" value="IPT"/>
    <property type="match status" value="1"/>
</dbReference>
<dbReference type="EMBL" id="JAKELL010000030">
    <property type="protein sequence ID" value="KAH8990541.1"/>
    <property type="molecule type" value="Genomic_DNA"/>
</dbReference>
<feature type="region of interest" description="Disordered" evidence="3">
    <location>
        <begin position="197"/>
        <end position="224"/>
    </location>
</feature>
<feature type="domain" description="IPT/TIG" evidence="5">
    <location>
        <begin position="657"/>
        <end position="744"/>
    </location>
</feature>
<dbReference type="Gene3D" id="1.25.40.20">
    <property type="entry name" value="Ankyrin repeat-containing domain"/>
    <property type="match status" value="1"/>
</dbReference>
<dbReference type="GO" id="GO:0003712">
    <property type="term" value="F:transcription coregulator activity"/>
    <property type="evidence" value="ECO:0007669"/>
    <property type="project" value="TreeGrafter"/>
</dbReference>
<dbReference type="PROSITE" id="PS50297">
    <property type="entry name" value="ANK_REP_REGION"/>
    <property type="match status" value="2"/>
</dbReference>
<dbReference type="InterPro" id="IPR036770">
    <property type="entry name" value="Ankyrin_rpt-contain_sf"/>
</dbReference>
<feature type="transmembrane region" description="Helical" evidence="4">
    <location>
        <begin position="1193"/>
        <end position="1216"/>
    </location>
</feature>
<dbReference type="GO" id="GO:0003690">
    <property type="term" value="F:double-stranded DNA binding"/>
    <property type="evidence" value="ECO:0007669"/>
    <property type="project" value="TreeGrafter"/>
</dbReference>
<dbReference type="SMART" id="SM00429">
    <property type="entry name" value="IPT"/>
    <property type="match status" value="1"/>
</dbReference>
<feature type="repeat" description="ANK" evidence="2">
    <location>
        <begin position="852"/>
        <end position="884"/>
    </location>
</feature>
<dbReference type="PANTHER" id="PTHR23335">
    <property type="entry name" value="CALMODULIN-BINDING TRANSCRIPTION ACTIVATOR CAMTA"/>
    <property type="match status" value="1"/>
</dbReference>
<dbReference type="InterPro" id="IPR057962">
    <property type="entry name" value="SPT23_MGA2_DBD"/>
</dbReference>
<name>A0AAD4QAA9_9AGAM</name>
<dbReference type="AlphaFoldDB" id="A0AAD4QAA9"/>
<dbReference type="SUPFAM" id="SSF81296">
    <property type="entry name" value="E set domains"/>
    <property type="match status" value="1"/>
</dbReference>
<feature type="region of interest" description="Disordered" evidence="3">
    <location>
        <begin position="939"/>
        <end position="960"/>
    </location>
</feature>
<feature type="region of interest" description="Disordered" evidence="3">
    <location>
        <begin position="439"/>
        <end position="583"/>
    </location>
</feature>
<feature type="region of interest" description="Disordered" evidence="3">
    <location>
        <begin position="973"/>
        <end position="999"/>
    </location>
</feature>
<reference evidence="6" key="1">
    <citation type="submission" date="2022-01" db="EMBL/GenBank/DDBJ databases">
        <title>Comparative genomics reveals a dynamic genome evolution in the ectomycorrhizal milk-cap (Lactarius) mushrooms.</title>
        <authorList>
            <consortium name="DOE Joint Genome Institute"/>
            <person name="Lebreton A."/>
            <person name="Tang N."/>
            <person name="Kuo A."/>
            <person name="LaButti K."/>
            <person name="Drula E."/>
            <person name="Barry K."/>
            <person name="Clum A."/>
            <person name="Lipzen A."/>
            <person name="Mousain D."/>
            <person name="Ng V."/>
            <person name="Wang R."/>
            <person name="Wang X."/>
            <person name="Dai Y."/>
            <person name="Henrissat B."/>
            <person name="Grigoriev I.V."/>
            <person name="Guerin-Laguette A."/>
            <person name="Yu F."/>
            <person name="Martin F.M."/>
        </authorList>
    </citation>
    <scope>NUCLEOTIDE SEQUENCE</scope>
    <source>
        <strain evidence="6">QP</strain>
    </source>
</reference>
<gene>
    <name evidence="6" type="ORF">EDB92DRAFT_1864361</name>
</gene>
<dbReference type="PROSITE" id="PS50088">
    <property type="entry name" value="ANK_REPEAT"/>
    <property type="match status" value="2"/>
</dbReference>
<dbReference type="InterPro" id="IPR013783">
    <property type="entry name" value="Ig-like_fold"/>
</dbReference>
<dbReference type="GO" id="GO:0006357">
    <property type="term" value="P:regulation of transcription by RNA polymerase II"/>
    <property type="evidence" value="ECO:0007669"/>
    <property type="project" value="TreeGrafter"/>
</dbReference>
<feature type="region of interest" description="Disordered" evidence="3">
    <location>
        <begin position="346"/>
        <end position="367"/>
    </location>
</feature>
<feature type="compositionally biased region" description="Basic and acidic residues" evidence="3">
    <location>
        <begin position="985"/>
        <end position="999"/>
    </location>
</feature>
<dbReference type="InterPro" id="IPR014756">
    <property type="entry name" value="Ig_E-set"/>
</dbReference>